<reference evidence="2 3" key="1">
    <citation type="journal article" date="2012" name="BMC Genomics">
        <title>Comparative genomics of the white-rot fungi, Phanerochaete carnosa and P. chrysosporium, to elucidate the genetic basis of the distinct wood types they colonize.</title>
        <authorList>
            <person name="Suzuki H."/>
            <person name="MacDonald J."/>
            <person name="Syed K."/>
            <person name="Salamov A."/>
            <person name="Hori C."/>
            <person name="Aerts A."/>
            <person name="Henrissat B."/>
            <person name="Wiebenga A."/>
            <person name="vanKuyk P.A."/>
            <person name="Barry K."/>
            <person name="Lindquist E."/>
            <person name="LaButti K."/>
            <person name="Lapidus A."/>
            <person name="Lucas S."/>
            <person name="Coutinho P."/>
            <person name="Gong Y."/>
            <person name="Samejima M."/>
            <person name="Mahadevan R."/>
            <person name="Abou-Zaid M."/>
            <person name="de Vries R.P."/>
            <person name="Igarashi K."/>
            <person name="Yadav J.S."/>
            <person name="Grigoriev I.V."/>
            <person name="Master E.R."/>
        </authorList>
    </citation>
    <scope>NUCLEOTIDE SEQUENCE [LARGE SCALE GENOMIC DNA]</scope>
    <source>
        <strain evidence="2 3">HHB-10118-sp</strain>
    </source>
</reference>
<feature type="compositionally biased region" description="Polar residues" evidence="1">
    <location>
        <begin position="29"/>
        <end position="58"/>
    </location>
</feature>
<feature type="compositionally biased region" description="Low complexity" evidence="1">
    <location>
        <begin position="101"/>
        <end position="118"/>
    </location>
</feature>
<dbReference type="InParanoid" id="K5WXG6"/>
<feature type="compositionally biased region" description="Low complexity" evidence="1">
    <location>
        <begin position="63"/>
        <end position="87"/>
    </location>
</feature>
<dbReference type="AlphaFoldDB" id="K5WXG6"/>
<evidence type="ECO:0000313" key="2">
    <source>
        <dbReference type="EMBL" id="EKM55182.1"/>
    </source>
</evidence>
<name>K5WXG6_PHACS</name>
<organism evidence="2 3">
    <name type="scientific">Phanerochaete carnosa (strain HHB-10118-sp)</name>
    <name type="common">White-rot fungus</name>
    <name type="synonym">Peniophora carnosa</name>
    <dbReference type="NCBI Taxonomy" id="650164"/>
    <lineage>
        <taxon>Eukaryota</taxon>
        <taxon>Fungi</taxon>
        <taxon>Dikarya</taxon>
        <taxon>Basidiomycota</taxon>
        <taxon>Agaricomycotina</taxon>
        <taxon>Agaricomycetes</taxon>
        <taxon>Polyporales</taxon>
        <taxon>Phanerochaetaceae</taxon>
        <taxon>Phanerochaete</taxon>
    </lineage>
</organism>
<dbReference type="EMBL" id="JH930472">
    <property type="protein sequence ID" value="EKM55182.1"/>
    <property type="molecule type" value="Genomic_DNA"/>
</dbReference>
<proteinExistence type="predicted"/>
<gene>
    <name evidence="2" type="ORF">PHACADRAFT_255631</name>
</gene>
<dbReference type="HOGENOM" id="CLU_1147518_0_0_1"/>
<feature type="region of interest" description="Disordered" evidence="1">
    <location>
        <begin position="100"/>
        <end position="242"/>
    </location>
</feature>
<dbReference type="Proteomes" id="UP000008370">
    <property type="component" value="Unassembled WGS sequence"/>
</dbReference>
<dbReference type="GeneID" id="18916351"/>
<feature type="compositionally biased region" description="Polar residues" evidence="1">
    <location>
        <begin position="165"/>
        <end position="203"/>
    </location>
</feature>
<dbReference type="RefSeq" id="XP_007395519.1">
    <property type="nucleotide sequence ID" value="XM_007395457.1"/>
</dbReference>
<evidence type="ECO:0000256" key="1">
    <source>
        <dbReference type="SAM" id="MobiDB-lite"/>
    </source>
</evidence>
<evidence type="ECO:0000313" key="3">
    <source>
        <dbReference type="Proteomes" id="UP000008370"/>
    </source>
</evidence>
<dbReference type="KEGG" id="pco:PHACADRAFT_255631"/>
<sequence>MDPPSPPRSASRDTAMPTTLNFIRRPDSYATNSQQGSGRPRRPSQSMLVNGPYTSPTGQYRPAATAHSSSGGSSSASSSRMVSHTASLAHMSSEDIAASLTCPATHSSPAAAPSTAASYNGRGSGRYAVQGQLAGYPPDYTPPGSRPHDQPAPSRAYYGGGGISQGRSTQTHSSQHPYQYQRSSHPPQAGPMTSNQYACNSPWSPHPGFPSSSTANGNDRGRPSRRREMDRNWDRSESKRRD</sequence>
<feature type="region of interest" description="Disordered" evidence="1">
    <location>
        <begin position="1"/>
        <end position="88"/>
    </location>
</feature>
<feature type="compositionally biased region" description="Basic and acidic residues" evidence="1">
    <location>
        <begin position="219"/>
        <end position="242"/>
    </location>
</feature>
<accession>K5WXG6</accession>
<keyword evidence="3" id="KW-1185">Reference proteome</keyword>
<protein>
    <submittedName>
        <fullName evidence="2">Uncharacterized protein</fullName>
    </submittedName>
</protein>